<dbReference type="GO" id="GO:0005829">
    <property type="term" value="C:cytosol"/>
    <property type="evidence" value="ECO:0007669"/>
    <property type="project" value="TreeGrafter"/>
</dbReference>
<dbReference type="GO" id="GO:0008784">
    <property type="term" value="F:alanine racemase activity"/>
    <property type="evidence" value="ECO:0007669"/>
    <property type="project" value="UniProtKB-UniRule"/>
</dbReference>
<dbReference type="GO" id="GO:0030632">
    <property type="term" value="P:D-alanine biosynthetic process"/>
    <property type="evidence" value="ECO:0007669"/>
    <property type="project" value="UniProtKB-UniRule"/>
</dbReference>
<dbReference type="STRING" id="1424294.Gferi_20470"/>
<feature type="binding site" evidence="5 7">
    <location>
        <position position="318"/>
    </location>
    <ligand>
        <name>substrate</name>
    </ligand>
</feature>
<comment type="function">
    <text evidence="5">Catalyzes the interconversion of L-alanine and D-alanine. May also act on other amino acids.</text>
</comment>
<dbReference type="SMART" id="SM01005">
    <property type="entry name" value="Ala_racemase_C"/>
    <property type="match status" value="1"/>
</dbReference>
<dbReference type="InterPro" id="IPR001608">
    <property type="entry name" value="Ala_racemase_N"/>
</dbReference>
<dbReference type="PANTHER" id="PTHR30511:SF0">
    <property type="entry name" value="ALANINE RACEMASE, CATABOLIC-RELATED"/>
    <property type="match status" value="1"/>
</dbReference>
<dbReference type="EC" id="5.1.1.1" evidence="5"/>
<feature type="active site" description="Proton acceptor; specific for L-alanine" evidence="5">
    <location>
        <position position="270"/>
    </location>
</feature>
<name>A0A1D8GLC4_9FIRM</name>
<dbReference type="NCBIfam" id="TIGR00492">
    <property type="entry name" value="alr"/>
    <property type="match status" value="1"/>
</dbReference>
<feature type="modified residue" description="N6-(pyridoxal phosphate)lysine" evidence="5 6">
    <location>
        <position position="41"/>
    </location>
</feature>
<dbReference type="InterPro" id="IPR029066">
    <property type="entry name" value="PLP-binding_barrel"/>
</dbReference>
<dbReference type="GO" id="GO:0009252">
    <property type="term" value="P:peptidoglycan biosynthetic process"/>
    <property type="evidence" value="ECO:0007669"/>
    <property type="project" value="TreeGrafter"/>
</dbReference>
<dbReference type="Pfam" id="PF00842">
    <property type="entry name" value="Ala_racemase_C"/>
    <property type="match status" value="1"/>
</dbReference>
<feature type="active site" description="Proton acceptor; specific for D-alanine" evidence="5">
    <location>
        <position position="41"/>
    </location>
</feature>
<dbReference type="UniPathway" id="UPA00042">
    <property type="reaction ID" value="UER00497"/>
</dbReference>
<dbReference type="Pfam" id="PF01168">
    <property type="entry name" value="Ala_racemase_N"/>
    <property type="match status" value="1"/>
</dbReference>
<dbReference type="PROSITE" id="PS00395">
    <property type="entry name" value="ALANINE_RACEMASE"/>
    <property type="match status" value="1"/>
</dbReference>
<dbReference type="RefSeq" id="WP_069979811.1">
    <property type="nucleotide sequence ID" value="NZ_CP017269.1"/>
</dbReference>
<dbReference type="InterPro" id="IPR011079">
    <property type="entry name" value="Ala_racemase_C"/>
</dbReference>
<comment type="similarity">
    <text evidence="5">Belongs to the alanine racemase family.</text>
</comment>
<dbReference type="PRINTS" id="PR00992">
    <property type="entry name" value="ALARACEMASE"/>
</dbReference>
<dbReference type="Gene3D" id="2.40.37.10">
    <property type="entry name" value="Lyase, Ornithine Decarboxylase, Chain A, domain 1"/>
    <property type="match status" value="1"/>
</dbReference>
<evidence type="ECO:0000313" key="10">
    <source>
        <dbReference type="Proteomes" id="UP000095743"/>
    </source>
</evidence>
<evidence type="ECO:0000259" key="8">
    <source>
        <dbReference type="SMART" id="SM01005"/>
    </source>
</evidence>
<reference evidence="9 10" key="1">
    <citation type="submission" date="2016-09" db="EMBL/GenBank/DDBJ databases">
        <title>Genomic analysis reveals versatility of anaerobic energy metabolism of Geosporobacter ferrireducens IRF9 of phylum Firmicutes.</title>
        <authorList>
            <person name="Kim S.-J."/>
        </authorList>
    </citation>
    <scope>NUCLEOTIDE SEQUENCE [LARGE SCALE GENOMIC DNA]</scope>
    <source>
        <strain evidence="9 10">IRF9</strain>
    </source>
</reference>
<dbReference type="InterPro" id="IPR000821">
    <property type="entry name" value="Ala_racemase"/>
</dbReference>
<comment type="cofactor">
    <cofactor evidence="2 5 6">
        <name>pyridoxal 5'-phosphate</name>
        <dbReference type="ChEBI" id="CHEBI:597326"/>
    </cofactor>
</comment>
<dbReference type="FunFam" id="3.20.20.10:FF:000002">
    <property type="entry name" value="Alanine racemase"/>
    <property type="match status" value="1"/>
</dbReference>
<sequence length="391" mass="43315">MISLEKTRPVWIEVNLDDLAHNMSEVRKAVKEGVLVTAVIKADGYGHGAVEIAEVLLNNGADRLAVATLSEAIELRRVYREVPILVMGYTPESCASEVVKNDIIQTVYSFEQAEGFSKAAQAIEKEAILHIKVDTGMSRLGFQPDITTVKAIKNISKLPKIKIEGIFTHFAVADEKDKAFTNQQYARLIELVEKLKGEDIEIPIRHCSNSAAIIDLQDYNLDMVRAGIMLYGLYPSSEVNKENVKLRQVMSLKAKIAHLKELEAGIGISYGLKHVTVDRTKIATLPIGYADGFTRMLSGKAEVIVKGKKVPVVGRICMDQCMIDVTGIDNLDRGDVVTLIGREGEEEISVDDVAAKLGTINYEIVCMMGKRIPRVYIRNGKVVKIKDYLLR</sequence>
<dbReference type="Proteomes" id="UP000095743">
    <property type="component" value="Chromosome"/>
</dbReference>
<dbReference type="PANTHER" id="PTHR30511">
    <property type="entry name" value="ALANINE RACEMASE"/>
    <property type="match status" value="1"/>
</dbReference>
<accession>A0A1D8GLC4</accession>
<dbReference type="InterPro" id="IPR020622">
    <property type="entry name" value="Ala_racemase_pyridoxalP-BS"/>
</dbReference>
<evidence type="ECO:0000256" key="1">
    <source>
        <dbReference type="ARBA" id="ARBA00000316"/>
    </source>
</evidence>
<evidence type="ECO:0000256" key="5">
    <source>
        <dbReference type="HAMAP-Rule" id="MF_01201"/>
    </source>
</evidence>
<protein>
    <recommendedName>
        <fullName evidence="5">Alanine racemase</fullName>
        <ecNumber evidence="5">5.1.1.1</ecNumber>
    </recommendedName>
</protein>
<evidence type="ECO:0000256" key="3">
    <source>
        <dbReference type="ARBA" id="ARBA00022898"/>
    </source>
</evidence>
<dbReference type="SUPFAM" id="SSF50621">
    <property type="entry name" value="Alanine racemase C-terminal domain-like"/>
    <property type="match status" value="1"/>
</dbReference>
<dbReference type="Gene3D" id="3.20.20.10">
    <property type="entry name" value="Alanine racemase"/>
    <property type="match status" value="1"/>
</dbReference>
<dbReference type="OrthoDB" id="9813814at2"/>
<dbReference type="KEGG" id="gfe:Gferi_20470"/>
<proteinExistence type="inferred from homology"/>
<keyword evidence="4 5" id="KW-0413">Isomerase</keyword>
<feature type="binding site" evidence="5 7">
    <location>
        <position position="139"/>
    </location>
    <ligand>
        <name>substrate</name>
    </ligand>
</feature>
<dbReference type="HAMAP" id="MF_01201">
    <property type="entry name" value="Ala_racemase"/>
    <property type="match status" value="1"/>
</dbReference>
<evidence type="ECO:0000256" key="6">
    <source>
        <dbReference type="PIRSR" id="PIRSR600821-50"/>
    </source>
</evidence>
<dbReference type="SUPFAM" id="SSF51419">
    <property type="entry name" value="PLP-binding barrel"/>
    <property type="match status" value="1"/>
</dbReference>
<dbReference type="GO" id="GO:0030170">
    <property type="term" value="F:pyridoxal phosphate binding"/>
    <property type="evidence" value="ECO:0007669"/>
    <property type="project" value="UniProtKB-UniRule"/>
</dbReference>
<dbReference type="FunFam" id="2.40.37.10:FF:000006">
    <property type="entry name" value="Alanine racemase"/>
    <property type="match status" value="1"/>
</dbReference>
<keyword evidence="10" id="KW-1185">Reference proteome</keyword>
<keyword evidence="3 5" id="KW-0663">Pyridoxal phosphate</keyword>
<dbReference type="InterPro" id="IPR009006">
    <property type="entry name" value="Ala_racemase/Decarboxylase_C"/>
</dbReference>
<comment type="catalytic activity">
    <reaction evidence="1 5">
        <text>L-alanine = D-alanine</text>
        <dbReference type="Rhea" id="RHEA:20249"/>
        <dbReference type="ChEBI" id="CHEBI:57416"/>
        <dbReference type="ChEBI" id="CHEBI:57972"/>
        <dbReference type="EC" id="5.1.1.1"/>
    </reaction>
</comment>
<evidence type="ECO:0000256" key="7">
    <source>
        <dbReference type="PIRSR" id="PIRSR600821-52"/>
    </source>
</evidence>
<gene>
    <name evidence="9" type="ORF">Gferi_20470</name>
</gene>
<dbReference type="EMBL" id="CP017269">
    <property type="protein sequence ID" value="AOT71701.1"/>
    <property type="molecule type" value="Genomic_DNA"/>
</dbReference>
<organism evidence="9 10">
    <name type="scientific">Geosporobacter ferrireducens</name>
    <dbReference type="NCBI Taxonomy" id="1424294"/>
    <lineage>
        <taxon>Bacteria</taxon>
        <taxon>Bacillati</taxon>
        <taxon>Bacillota</taxon>
        <taxon>Clostridia</taxon>
        <taxon>Peptostreptococcales</taxon>
        <taxon>Thermotaleaceae</taxon>
        <taxon>Geosporobacter</taxon>
    </lineage>
</organism>
<evidence type="ECO:0000313" key="9">
    <source>
        <dbReference type="EMBL" id="AOT71701.1"/>
    </source>
</evidence>
<dbReference type="CDD" id="cd00430">
    <property type="entry name" value="PLPDE_III_AR"/>
    <property type="match status" value="1"/>
</dbReference>
<comment type="pathway">
    <text evidence="5">Amino-acid biosynthesis; D-alanine biosynthesis; D-alanine from L-alanine: step 1/1.</text>
</comment>
<feature type="domain" description="Alanine racemase C-terminal" evidence="8">
    <location>
        <begin position="249"/>
        <end position="377"/>
    </location>
</feature>
<evidence type="ECO:0000256" key="2">
    <source>
        <dbReference type="ARBA" id="ARBA00001933"/>
    </source>
</evidence>
<evidence type="ECO:0000256" key="4">
    <source>
        <dbReference type="ARBA" id="ARBA00023235"/>
    </source>
</evidence>
<dbReference type="AlphaFoldDB" id="A0A1D8GLC4"/>